<sequence length="235" mass="24737">MSAATAQRRISWNVAALIILWALPAAWGRIPDMYYDALVALDNACESCHIDIVDIVVSWLRAAATIVFVFNIGEALMARPAASLAAPANGVGEALARGAKGTSVVQNARNSPAAASPARSVFARPAVPSPTHNTPWLATPMRGGSPFDGRRSVSPFQRASSAISSSPRPFERRFPSSTPFSTRSPSASRTPSLAEAFAGRSASRSPGRSPTMSPGAHSDIDDALEVERALEQLNA</sequence>
<feature type="region of interest" description="Disordered" evidence="1">
    <location>
        <begin position="108"/>
        <end position="221"/>
    </location>
</feature>
<keyword evidence="4" id="KW-1185">Reference proteome</keyword>
<feature type="chain" id="PRO_5042144122" evidence="2">
    <location>
        <begin position="29"/>
        <end position="235"/>
    </location>
</feature>
<dbReference type="AlphaFoldDB" id="A0AAF0JB42"/>
<accession>A0AAF0JB42</accession>
<evidence type="ECO:0000313" key="3">
    <source>
        <dbReference type="EMBL" id="WFD34936.1"/>
    </source>
</evidence>
<feature type="signal peptide" evidence="2">
    <location>
        <begin position="1"/>
        <end position="28"/>
    </location>
</feature>
<evidence type="ECO:0000256" key="2">
    <source>
        <dbReference type="SAM" id="SignalP"/>
    </source>
</evidence>
<proteinExistence type="predicted"/>
<reference evidence="3" key="1">
    <citation type="submission" date="2023-03" db="EMBL/GenBank/DDBJ databases">
        <title>Mating type loci evolution in Malassezia.</title>
        <authorList>
            <person name="Coelho M.A."/>
        </authorList>
    </citation>
    <scope>NUCLEOTIDE SEQUENCE</scope>
    <source>
        <strain evidence="3">CBS 11721</strain>
    </source>
</reference>
<gene>
    <name evidence="3" type="ORF">MCUN1_001782</name>
</gene>
<feature type="compositionally biased region" description="Low complexity" evidence="1">
    <location>
        <begin position="108"/>
        <end position="126"/>
    </location>
</feature>
<feature type="compositionally biased region" description="Low complexity" evidence="1">
    <location>
        <begin position="154"/>
        <end position="168"/>
    </location>
</feature>
<dbReference type="Proteomes" id="UP001219933">
    <property type="component" value="Chromosome 2"/>
</dbReference>
<dbReference type="EMBL" id="CP119878">
    <property type="protein sequence ID" value="WFD34936.1"/>
    <property type="molecule type" value="Genomic_DNA"/>
</dbReference>
<keyword evidence="2" id="KW-0732">Signal</keyword>
<name>A0AAF0JB42_9BASI</name>
<protein>
    <submittedName>
        <fullName evidence="3">Uncharacterized protein</fullName>
    </submittedName>
</protein>
<feature type="compositionally biased region" description="Low complexity" evidence="1">
    <location>
        <begin position="175"/>
        <end position="210"/>
    </location>
</feature>
<evidence type="ECO:0000256" key="1">
    <source>
        <dbReference type="SAM" id="MobiDB-lite"/>
    </source>
</evidence>
<organism evidence="3 4">
    <name type="scientific">Malassezia cuniculi</name>
    <dbReference type="NCBI Taxonomy" id="948313"/>
    <lineage>
        <taxon>Eukaryota</taxon>
        <taxon>Fungi</taxon>
        <taxon>Dikarya</taxon>
        <taxon>Basidiomycota</taxon>
        <taxon>Ustilaginomycotina</taxon>
        <taxon>Malasseziomycetes</taxon>
        <taxon>Malasseziales</taxon>
        <taxon>Malasseziaceae</taxon>
        <taxon>Malassezia</taxon>
    </lineage>
</organism>
<evidence type="ECO:0000313" key="4">
    <source>
        <dbReference type="Proteomes" id="UP001219933"/>
    </source>
</evidence>